<protein>
    <recommendedName>
        <fullName evidence="2">Reverse transcriptase RNase H-like domain-containing protein</fullName>
    </recommendedName>
</protein>
<dbReference type="AlphaFoldDB" id="A0A1X7V4C5"/>
<name>A0A1X7V4C5_AMPQE</name>
<accession>A0A1X7V4C5</accession>
<organism evidence="1">
    <name type="scientific">Amphimedon queenslandica</name>
    <name type="common">Sponge</name>
    <dbReference type="NCBI Taxonomy" id="400682"/>
    <lineage>
        <taxon>Eukaryota</taxon>
        <taxon>Metazoa</taxon>
        <taxon>Porifera</taxon>
        <taxon>Demospongiae</taxon>
        <taxon>Heteroscleromorpha</taxon>
        <taxon>Haplosclerida</taxon>
        <taxon>Niphatidae</taxon>
        <taxon>Amphimedon</taxon>
    </lineage>
</organism>
<dbReference type="SUPFAM" id="SSF53098">
    <property type="entry name" value="Ribonuclease H-like"/>
    <property type="match status" value="1"/>
</dbReference>
<dbReference type="EnsemblMetazoa" id="Aqu2.1.34654_001">
    <property type="protein sequence ID" value="Aqu2.1.34654_001"/>
    <property type="gene ID" value="Aqu2.1.34654"/>
</dbReference>
<dbReference type="CDD" id="cd09275">
    <property type="entry name" value="RNase_HI_RT_DIRS1"/>
    <property type="match status" value="1"/>
</dbReference>
<evidence type="ECO:0008006" key="2">
    <source>
        <dbReference type="Google" id="ProtNLM"/>
    </source>
</evidence>
<dbReference type="InParanoid" id="A0A1X7V4C5"/>
<sequence>MEGLHTLRDLLKERLDDQAGSEGCLLHDPYPKFQQTSATLFCTKPYLLIHILAFRSVLRSLGLFQDPEASTNPAQRAGSETCGIYRRHSCLGRDGGDGNGPYRRSYVSIGESGVHNPPRKGYYANPGDRILGMVVHLQTMELKLPGHKIKKLRQEATKIIKDQTATPMGRYVSRLLGKFNSVSQAVVQGPLFCGALQRDLASALGENEQCYNAPCPLSQAAIEELTWLTVWNGKSLILRQPDIQIESDASLIGWGATAHGHQTGGPWSREEKTLHINCFELLAATLTVKTFLKSQENKRVLLLLDNQTAVAYINNLGGTISAQATKIAKDLWMWCLERNNFLTAQHLPGKENVIADSESREMRDRSDWMLNPSIFRRIRAQFPYLEVDLFATRLTHQLPRFFSWRPDPIAEETDAFLQDWRQVKGYANPPGT</sequence>
<dbReference type="eggNOG" id="ENOG502S2R5">
    <property type="taxonomic scope" value="Eukaryota"/>
</dbReference>
<dbReference type="PANTHER" id="PTHR33050">
    <property type="entry name" value="REVERSE TRANSCRIPTASE DOMAIN-CONTAINING PROTEIN"/>
    <property type="match status" value="1"/>
</dbReference>
<proteinExistence type="predicted"/>
<dbReference type="InterPro" id="IPR012337">
    <property type="entry name" value="RNaseH-like_sf"/>
</dbReference>
<reference evidence="1" key="1">
    <citation type="submission" date="2017-05" db="UniProtKB">
        <authorList>
            <consortium name="EnsemblMetazoa"/>
        </authorList>
    </citation>
    <scope>IDENTIFICATION</scope>
</reference>
<dbReference type="InterPro" id="IPR052055">
    <property type="entry name" value="Hepadnavirus_pol/RT"/>
</dbReference>
<dbReference type="PANTHER" id="PTHR33050:SF7">
    <property type="entry name" value="RIBONUCLEASE H"/>
    <property type="match status" value="1"/>
</dbReference>
<evidence type="ECO:0000313" key="1">
    <source>
        <dbReference type="EnsemblMetazoa" id="Aqu2.1.34654_001"/>
    </source>
</evidence>
<dbReference type="OrthoDB" id="2371919at2759"/>